<keyword evidence="3" id="KW-0210">Decarboxylase</keyword>
<gene>
    <name evidence="7" type="ORF">B0H17DRAFT_435996</name>
</gene>
<evidence type="ECO:0000256" key="3">
    <source>
        <dbReference type="ARBA" id="ARBA00022793"/>
    </source>
</evidence>
<evidence type="ECO:0000256" key="5">
    <source>
        <dbReference type="ARBA" id="ARBA00023239"/>
    </source>
</evidence>
<dbReference type="EMBL" id="JARKIE010000383">
    <property type="protein sequence ID" value="KAJ7648148.1"/>
    <property type="molecule type" value="Genomic_DNA"/>
</dbReference>
<dbReference type="GO" id="GO:0030170">
    <property type="term" value="F:pyridoxal phosphate binding"/>
    <property type="evidence" value="ECO:0007669"/>
    <property type="project" value="InterPro"/>
</dbReference>
<dbReference type="InterPro" id="IPR015424">
    <property type="entry name" value="PyrdxlP-dep_Trfase"/>
</dbReference>
<dbReference type="Gene3D" id="3.90.1150.170">
    <property type="match status" value="1"/>
</dbReference>
<dbReference type="PROSITE" id="PS00392">
    <property type="entry name" value="DDC_GAD_HDC_YDC"/>
    <property type="match status" value="1"/>
</dbReference>
<evidence type="ECO:0000256" key="6">
    <source>
        <dbReference type="PIRSR" id="PIRSR602129-50"/>
    </source>
</evidence>
<organism evidence="7 8">
    <name type="scientific">Mycena rosella</name>
    <name type="common">Pink bonnet</name>
    <name type="synonym">Agaricus rosellus</name>
    <dbReference type="NCBI Taxonomy" id="1033263"/>
    <lineage>
        <taxon>Eukaryota</taxon>
        <taxon>Fungi</taxon>
        <taxon>Dikarya</taxon>
        <taxon>Basidiomycota</taxon>
        <taxon>Agaricomycotina</taxon>
        <taxon>Agaricomycetes</taxon>
        <taxon>Agaricomycetidae</taxon>
        <taxon>Agaricales</taxon>
        <taxon>Marasmiineae</taxon>
        <taxon>Mycenaceae</taxon>
        <taxon>Mycena</taxon>
    </lineage>
</organism>
<dbReference type="InterPro" id="IPR002129">
    <property type="entry name" value="PyrdxlP-dep_de-COase"/>
</dbReference>
<dbReference type="GO" id="GO:0016740">
    <property type="term" value="F:transferase activity"/>
    <property type="evidence" value="ECO:0007669"/>
    <property type="project" value="UniProtKB-KW"/>
</dbReference>
<evidence type="ECO:0000313" key="8">
    <source>
        <dbReference type="Proteomes" id="UP001221757"/>
    </source>
</evidence>
<accession>A0AAD7CIX6</accession>
<keyword evidence="4 6" id="KW-0663">Pyridoxal phosphate</keyword>
<protein>
    <submittedName>
        <fullName evidence="7">Pyridoxal phosphate-dependent transferase</fullName>
    </submittedName>
</protein>
<reference evidence="7" key="1">
    <citation type="submission" date="2023-03" db="EMBL/GenBank/DDBJ databases">
        <title>Massive genome expansion in bonnet fungi (Mycena s.s.) driven by repeated elements and novel gene families across ecological guilds.</title>
        <authorList>
            <consortium name="Lawrence Berkeley National Laboratory"/>
            <person name="Harder C.B."/>
            <person name="Miyauchi S."/>
            <person name="Viragh M."/>
            <person name="Kuo A."/>
            <person name="Thoen E."/>
            <person name="Andreopoulos B."/>
            <person name="Lu D."/>
            <person name="Skrede I."/>
            <person name="Drula E."/>
            <person name="Henrissat B."/>
            <person name="Morin E."/>
            <person name="Kohler A."/>
            <person name="Barry K."/>
            <person name="LaButti K."/>
            <person name="Morin E."/>
            <person name="Salamov A."/>
            <person name="Lipzen A."/>
            <person name="Mereny Z."/>
            <person name="Hegedus B."/>
            <person name="Baldrian P."/>
            <person name="Stursova M."/>
            <person name="Weitz H."/>
            <person name="Taylor A."/>
            <person name="Grigoriev I.V."/>
            <person name="Nagy L.G."/>
            <person name="Martin F."/>
            <person name="Kauserud H."/>
        </authorList>
    </citation>
    <scope>NUCLEOTIDE SEQUENCE</scope>
    <source>
        <strain evidence="7">CBHHK067</strain>
    </source>
</reference>
<dbReference type="SUPFAM" id="SSF81301">
    <property type="entry name" value="Nucleotidyltransferase"/>
    <property type="match status" value="1"/>
</dbReference>
<feature type="modified residue" description="N6-(pyridoxal phosphate)lysine" evidence="6">
    <location>
        <position position="320"/>
    </location>
</feature>
<proteinExistence type="inferred from homology"/>
<dbReference type="InterPro" id="IPR021115">
    <property type="entry name" value="Pyridoxal-P_BS"/>
</dbReference>
<comment type="similarity">
    <text evidence="2">Belongs to the group II decarboxylase family.</text>
</comment>
<dbReference type="GO" id="GO:0005737">
    <property type="term" value="C:cytoplasm"/>
    <property type="evidence" value="ECO:0007669"/>
    <property type="project" value="TreeGrafter"/>
</dbReference>
<dbReference type="InterPro" id="IPR043519">
    <property type="entry name" value="NT_sf"/>
</dbReference>
<dbReference type="Proteomes" id="UP001221757">
    <property type="component" value="Unassembled WGS sequence"/>
</dbReference>
<dbReference type="PANTHER" id="PTHR45677:SF8">
    <property type="entry name" value="CYSTEINE SULFINIC ACID DECARBOXYLASE"/>
    <property type="match status" value="1"/>
</dbReference>
<evidence type="ECO:0000256" key="1">
    <source>
        <dbReference type="ARBA" id="ARBA00001933"/>
    </source>
</evidence>
<comment type="caution">
    <text evidence="7">The sequence shown here is derived from an EMBL/GenBank/DDBJ whole genome shotgun (WGS) entry which is preliminary data.</text>
</comment>
<dbReference type="GO" id="GO:0016831">
    <property type="term" value="F:carboxy-lyase activity"/>
    <property type="evidence" value="ECO:0007669"/>
    <property type="project" value="UniProtKB-KW"/>
</dbReference>
<keyword evidence="5" id="KW-0456">Lyase</keyword>
<dbReference type="Pfam" id="PF00282">
    <property type="entry name" value="Pyridoxal_deC"/>
    <property type="match status" value="1"/>
</dbReference>
<name>A0AAD7CIX6_MYCRO</name>
<dbReference type="AlphaFoldDB" id="A0AAD7CIX6"/>
<evidence type="ECO:0000256" key="4">
    <source>
        <dbReference type="ARBA" id="ARBA00022898"/>
    </source>
</evidence>
<evidence type="ECO:0000256" key="2">
    <source>
        <dbReference type="ARBA" id="ARBA00009533"/>
    </source>
</evidence>
<dbReference type="Gene3D" id="3.40.640.10">
    <property type="entry name" value="Type I PLP-dependent aspartate aminotransferase-like (Major domain)"/>
    <property type="match status" value="1"/>
</dbReference>
<dbReference type="InterPro" id="IPR015421">
    <property type="entry name" value="PyrdxlP-dep_Trfase_major"/>
</dbReference>
<dbReference type="PANTHER" id="PTHR45677">
    <property type="entry name" value="GLUTAMATE DECARBOXYLASE-RELATED"/>
    <property type="match status" value="1"/>
</dbReference>
<keyword evidence="7" id="KW-0808">Transferase</keyword>
<comment type="cofactor">
    <cofactor evidence="1 6">
        <name>pyridoxal 5'-phosphate</name>
        <dbReference type="ChEBI" id="CHEBI:597326"/>
    </cofactor>
</comment>
<sequence length="753" mass="82768">MALQSTPELSKLFLAAGNDNNEAIRELLHRVVDLGIDFKTSENVSAQGQGMSSEREHVSFTAMPDSGISPDELVRAYEEIASKSSNWGSPNFLGFPDAGNNMAGLAAAVLTPLLNQNMANQDICSPEATFIEMETIHWLREALGYPVPDSYLAASGIGGILTLGGCLSNCIALVAAREKLFPSCGLHGLPILPSKIRVLVPAVIEHYSIRSAMGWLSLGEQNVIRVPVDNQFCMNQNALKRIIDEQRDQGNYILACVAYAGDSRSMRIDKLDSLAAILQKEDIWFHVDACHGSQLAFSNKHKHKLRGIEKADSITIDPHKVLALPYTCSFVLFKDPTAHAATATNSDLILNTQWSLGRVTPFIGSKAFDALKLWSVLKFLGKARLGQLIDERLDLTHTIQSEIEENCHDIVLMNDSDINSCMMAFIPQEVQEYCFQNKTRLSDSDLEKLNKLNCQIKEGIRKDGTFYVHGFPLKSCPQKQLVDADKPLYVLRTMNGNPASTIDNVRGLLNKIEQLGRDLFVQTEYQCMGTDAIQNRLQSVEEKLNAGLHRVFGSDPYVAVIYGSSALGNNALLSDIDLMVLAPAASTDRRKELESMFRAAMDAEGILIDAEVPFEKKLLVALPLAKRAAESGPPRDEAGRVLGIRKTPGYLASDEMLRRLVFNVLTSPNRVLSASAGGASTFRELEETAGRTLVELIRAVNPGRAETSDDFVALACSDGSRSGEEYLGYKMRANVLKKLAEIYRDVEDEDISP</sequence>
<keyword evidence="8" id="KW-1185">Reference proteome</keyword>
<dbReference type="SUPFAM" id="SSF53383">
    <property type="entry name" value="PLP-dependent transferases"/>
    <property type="match status" value="1"/>
</dbReference>
<evidence type="ECO:0000313" key="7">
    <source>
        <dbReference type="EMBL" id="KAJ7648148.1"/>
    </source>
</evidence>
<dbReference type="GO" id="GO:0019752">
    <property type="term" value="P:carboxylic acid metabolic process"/>
    <property type="evidence" value="ECO:0007669"/>
    <property type="project" value="InterPro"/>
</dbReference>